<feature type="domain" description="SAM" evidence="5">
    <location>
        <begin position="16"/>
        <end position="64"/>
    </location>
</feature>
<dbReference type="SUPFAM" id="SSF47769">
    <property type="entry name" value="SAM/Pointed domain"/>
    <property type="match status" value="1"/>
</dbReference>
<dbReference type="SMART" id="SM00454">
    <property type="entry name" value="SAM"/>
    <property type="match status" value="1"/>
</dbReference>
<dbReference type="Pfam" id="PF03265">
    <property type="entry name" value="DNase_II"/>
    <property type="match status" value="1"/>
</dbReference>
<dbReference type="PROSITE" id="PS50105">
    <property type="entry name" value="SAM_DOMAIN"/>
    <property type="match status" value="1"/>
</dbReference>
<dbReference type="InterPro" id="IPR013761">
    <property type="entry name" value="SAM/pointed_sf"/>
</dbReference>
<dbReference type="InterPro" id="IPR004947">
    <property type="entry name" value="DNase_II"/>
</dbReference>
<dbReference type="PANTHER" id="PTHR10858">
    <property type="entry name" value="DEOXYRIBONUCLEASE II"/>
    <property type="match status" value="1"/>
</dbReference>
<reference evidence="7" key="3">
    <citation type="submission" date="2022-01" db="EMBL/GenBank/DDBJ databases">
        <authorList>
            <person name="Rubenstein D.R."/>
        </authorList>
    </citation>
    <scope>NUCLEOTIDE SEQUENCE</scope>
    <source>
        <strain evidence="7">SS15</strain>
        <tissue evidence="7">Liver</tissue>
    </source>
</reference>
<name>A0A835P0L9_9PASS</name>
<accession>A0A835P0L9</accession>
<dbReference type="GO" id="GO:0004531">
    <property type="term" value="F:deoxyribonuclease II activity"/>
    <property type="evidence" value="ECO:0007669"/>
    <property type="project" value="UniProtKB-EC"/>
</dbReference>
<dbReference type="PANTHER" id="PTHR10858:SF2">
    <property type="entry name" value="DEOXYRIBONUCLEASE-2-BETA"/>
    <property type="match status" value="1"/>
</dbReference>
<protein>
    <recommendedName>
        <fullName evidence="3">deoxyribonuclease II</fullName>
        <ecNumber evidence="3">3.1.22.1</ecNumber>
    </recommendedName>
</protein>
<dbReference type="AlphaFoldDB" id="A0A835P0L9"/>
<evidence type="ECO:0000259" key="5">
    <source>
        <dbReference type="PROSITE" id="PS50105"/>
    </source>
</evidence>
<dbReference type="EMBL" id="JADDUC010000009">
    <property type="protein sequence ID" value="KAG0131320.1"/>
    <property type="molecule type" value="Genomic_DNA"/>
</dbReference>
<proteinExistence type="inferred from homology"/>
<dbReference type="Pfam" id="PF00536">
    <property type="entry name" value="SAM_1"/>
    <property type="match status" value="1"/>
</dbReference>
<dbReference type="GO" id="GO:0006309">
    <property type="term" value="P:apoptotic DNA fragmentation"/>
    <property type="evidence" value="ECO:0007669"/>
    <property type="project" value="TreeGrafter"/>
</dbReference>
<evidence type="ECO:0000256" key="2">
    <source>
        <dbReference type="ARBA" id="ARBA00007527"/>
    </source>
</evidence>
<evidence type="ECO:0000256" key="4">
    <source>
        <dbReference type="ARBA" id="ARBA00022801"/>
    </source>
</evidence>
<gene>
    <name evidence="7" type="ORF">IHE44_0014971</name>
    <name evidence="6" type="ORF">IHE44_013845</name>
</gene>
<dbReference type="Proteomes" id="UP000618051">
    <property type="component" value="Unassembled WGS sequence"/>
</dbReference>
<dbReference type="Gene3D" id="1.10.150.50">
    <property type="entry name" value="Transcription Factor, Ets-1"/>
    <property type="match status" value="1"/>
</dbReference>
<evidence type="ECO:0000313" key="7">
    <source>
        <dbReference type="EMBL" id="KAI1236718.1"/>
    </source>
</evidence>
<organism evidence="6">
    <name type="scientific">Lamprotornis superbus</name>
    <dbReference type="NCBI Taxonomy" id="245042"/>
    <lineage>
        <taxon>Eukaryota</taxon>
        <taxon>Metazoa</taxon>
        <taxon>Chordata</taxon>
        <taxon>Craniata</taxon>
        <taxon>Vertebrata</taxon>
        <taxon>Euteleostomi</taxon>
        <taxon>Archelosauria</taxon>
        <taxon>Archosauria</taxon>
        <taxon>Dinosauria</taxon>
        <taxon>Saurischia</taxon>
        <taxon>Theropoda</taxon>
        <taxon>Coelurosauria</taxon>
        <taxon>Aves</taxon>
        <taxon>Neognathae</taxon>
        <taxon>Neoaves</taxon>
        <taxon>Telluraves</taxon>
        <taxon>Australaves</taxon>
        <taxon>Passeriformes</taxon>
        <taxon>Sturnidae</taxon>
        <taxon>Lamprotornis</taxon>
    </lineage>
</organism>
<keyword evidence="8" id="KW-1185">Reference proteome</keyword>
<reference evidence="6" key="1">
    <citation type="submission" date="2020-10" db="EMBL/GenBank/DDBJ databases">
        <title>Feather gene expression reveals the developmental basis of iridescence in African starlings.</title>
        <authorList>
            <person name="Rubenstein D.R."/>
        </authorList>
    </citation>
    <scope>NUCLEOTIDE SEQUENCE</scope>
    <source>
        <strain evidence="6">SS15</strain>
        <tissue evidence="6">Liver</tissue>
    </source>
</reference>
<dbReference type="InterPro" id="IPR001660">
    <property type="entry name" value="SAM"/>
</dbReference>
<dbReference type="OrthoDB" id="10261598at2759"/>
<reference evidence="7 8" key="2">
    <citation type="journal article" date="2021" name="J. Hered.">
        <title>Feather Gene Expression Elucidates the Developmental Basis of Plumage Iridescence in African Starlings.</title>
        <authorList>
            <person name="Rubenstein D.R."/>
            <person name="Corvelo A."/>
            <person name="MacManes M.D."/>
            <person name="Maia R."/>
            <person name="Narzisi G."/>
            <person name="Rousaki A."/>
            <person name="Vandenabeele P."/>
            <person name="Shawkey M.D."/>
            <person name="Solomon J."/>
        </authorList>
    </citation>
    <scope>NUCLEOTIDE SEQUENCE [LARGE SCALE GENOMIC DNA]</scope>
    <source>
        <strain evidence="7">SS15</strain>
    </source>
</reference>
<evidence type="ECO:0000313" key="8">
    <source>
        <dbReference type="Proteomes" id="UP000618051"/>
    </source>
</evidence>
<dbReference type="CDD" id="cd09583">
    <property type="entry name" value="SAM_Atherin-like"/>
    <property type="match status" value="1"/>
</dbReference>
<evidence type="ECO:0000256" key="3">
    <source>
        <dbReference type="ARBA" id="ARBA00012036"/>
    </source>
</evidence>
<sequence length="830" mass="93348">MRCSVENGRPLDPADWAVTDVVNYFRTAGFEEQANAFQEQEIDGKSLLLMTRNDVLTGLSLKLGPALKIYEYHHVALCFKKLLPAKCASTGAIRSFHWNQNLRGSHSGLALRSRETKMPAGSAWCQPALLLLLSSVPLWAAEISCRNEDGETVDWFALYKLPKHAKGQIPMLGLEYLYMDALAPQWQLGKYLINMTQGALGQTLQQLYETYESKAKMCVSLQRNTTAYAIYNDEIPESDSKGSKCGHTKGFLLLDKSQGFWVIHSVPLFPPSPEDGYGYPSSGESFGQTAICITFKYDQFTEIDQQMLSYNPGIYSCSIPDIFQADLPNLQKLCAKSRLPSVPLRHLSKLQSAHGETFLHFAKSHLFIDDIYVAWMAQQLKTDLLAESWQRSGEKLYSNCSLDYHVYNINVIGIPLNSTFHSINDHSKWAVSRKFEDQWTCIGDLNRAAEQAWRSGRVCWALLCSLALLTIPLGWDRRDAAAGAAPKHIPVNTCTGIPGHLGSGAGGTTETSHELGCQDWADKSQDFCSACAEPLKTLRKLDPNRELPKEKSRQLGKKYKEKNIFEERCCFIYIFTLQQMWVSLPLIPQRSRYKEMPHSHKRLPKISFPFHPEQSAKQQSVQSVKIINFKKHLCIFLEEIEIICGQAMPFEVVKIASDTEHCAMGWTGKKSSAGDSAGELTMCMPNTQEISACPSDSVLLLLPTVTFLTGQTGSCKRGHVVWPLECQGDLLSKLTLQKGPNTGPWHGEGRKLLSCESQGENEGTENFVQNILQRKKHFTADRDNLCSCIPRHSPTCQKMGRNREMEAKIVCRRKEEERTRQLKAKTLIKE</sequence>
<dbReference type="EC" id="3.1.22.1" evidence="3"/>
<comment type="similarity">
    <text evidence="2">Belongs to the DNase II family.</text>
</comment>
<comment type="catalytic activity">
    <reaction evidence="1">
        <text>Endonucleolytic cleavage to nucleoside 3'-phosphates and 3'-phosphooligonucleotide end-products.</text>
        <dbReference type="EC" id="3.1.22.1"/>
    </reaction>
</comment>
<dbReference type="EMBL" id="JADDUC020000009">
    <property type="protein sequence ID" value="KAI1236718.1"/>
    <property type="molecule type" value="Genomic_DNA"/>
</dbReference>
<evidence type="ECO:0000313" key="6">
    <source>
        <dbReference type="EMBL" id="KAG0131320.1"/>
    </source>
</evidence>
<comment type="caution">
    <text evidence="6">The sequence shown here is derived from an EMBL/GenBank/DDBJ whole genome shotgun (WGS) entry which is preliminary data.</text>
</comment>
<keyword evidence="4" id="KW-0378">Hydrolase</keyword>
<evidence type="ECO:0000256" key="1">
    <source>
        <dbReference type="ARBA" id="ARBA00000447"/>
    </source>
</evidence>